<dbReference type="EMBL" id="FCOJ02000021">
    <property type="protein sequence ID" value="SAK63632.1"/>
    <property type="molecule type" value="Genomic_DNA"/>
</dbReference>
<evidence type="ECO:0000313" key="1">
    <source>
        <dbReference type="EMBL" id="SAK63632.1"/>
    </source>
</evidence>
<dbReference type="AlphaFoldDB" id="A0A158B0M5"/>
<reference evidence="1" key="1">
    <citation type="submission" date="2016-01" db="EMBL/GenBank/DDBJ databases">
        <authorList>
            <person name="Peeters C."/>
        </authorList>
    </citation>
    <scope>NUCLEOTIDE SEQUENCE [LARGE SCALE GENOMIC DNA]</scope>
    <source>
        <strain evidence="1">LMG 29325</strain>
    </source>
</reference>
<comment type="caution">
    <text evidence="1">The sequence shown here is derived from an EMBL/GenBank/DDBJ whole genome shotgun (WGS) entry which is preliminary data.</text>
</comment>
<keyword evidence="2" id="KW-1185">Reference proteome</keyword>
<organism evidence="1 2">
    <name type="scientific">Caballeronia glebae</name>
    <dbReference type="NCBI Taxonomy" id="1777143"/>
    <lineage>
        <taxon>Bacteria</taxon>
        <taxon>Pseudomonadati</taxon>
        <taxon>Pseudomonadota</taxon>
        <taxon>Betaproteobacteria</taxon>
        <taxon>Burkholderiales</taxon>
        <taxon>Burkholderiaceae</taxon>
        <taxon>Caballeronia</taxon>
    </lineage>
</organism>
<gene>
    <name evidence="1" type="ORF">AWB82_03336</name>
</gene>
<dbReference type="OrthoDB" id="8781641at2"/>
<dbReference type="RefSeq" id="WP_086969015.1">
    <property type="nucleotide sequence ID" value="NZ_FCOJ02000021.1"/>
</dbReference>
<dbReference type="SUPFAM" id="SSF160930">
    <property type="entry name" value="FlhC-like"/>
    <property type="match status" value="1"/>
</dbReference>
<protein>
    <submittedName>
        <fullName evidence="1">Transcriptional activator FlhC</fullName>
    </submittedName>
</protein>
<evidence type="ECO:0000313" key="2">
    <source>
        <dbReference type="Proteomes" id="UP000054596"/>
    </source>
</evidence>
<proteinExistence type="predicted"/>
<dbReference type="STRING" id="1777143.AWB82_03336"/>
<name>A0A158B0M5_9BURK</name>
<accession>A0A158B0M5</accession>
<dbReference type="Proteomes" id="UP000054596">
    <property type="component" value="Unassembled WGS sequence"/>
</dbReference>
<sequence length="393" mass="44125">MAIKTLNAIETSLTLPTFLAEKIQRANYSLTDVMHRVLTRYEGAEAAFAVSLENLETFNQHAAPKATLMNMPFLALLPTLPNPRDWETFVDDVLVSPTVADLASNMPAVDGMISRDIFHYNCHYVTLLKDVLHMNVLAAPLLGITFELAEYLTTKPMRQLEAAIGRIKFPLFKWRFEDTLFWKEYCTGWLSNESVAHYLMRTSQIPASALPYKDSWSHLRLERAERDEFARLFMAQGCRASTAVDFFNLNRTTARTIYKQIHGVSSPVGCRTKSLTWYVQTAVNRVQATFVVWLYRCALQNGANIPEALIATNDIAANLFGDDLLITADRANHLAGAMAMDSRLSVAPCRSCKTDYVLANEQGKIELAKDFVCPGCSYSLKSRLASKQKKAKS</sequence>